<protein>
    <recommendedName>
        <fullName evidence="4">Metalloprotease TldD/E N-terminal domain-containing protein</fullName>
    </recommendedName>
</protein>
<evidence type="ECO:0000259" key="4">
    <source>
        <dbReference type="Pfam" id="PF01523"/>
    </source>
</evidence>
<dbReference type="AlphaFoldDB" id="X1IMX4"/>
<evidence type="ECO:0000256" key="3">
    <source>
        <dbReference type="ARBA" id="ARBA00023049"/>
    </source>
</evidence>
<keyword evidence="2" id="KW-0378">Hydrolase</keyword>
<dbReference type="GO" id="GO:0008237">
    <property type="term" value="F:metallopeptidase activity"/>
    <property type="evidence" value="ECO:0007669"/>
    <property type="project" value="UniProtKB-KW"/>
</dbReference>
<dbReference type="EMBL" id="BARU01027117">
    <property type="protein sequence ID" value="GAH70590.1"/>
    <property type="molecule type" value="Genomic_DNA"/>
</dbReference>
<dbReference type="GO" id="GO:0006508">
    <property type="term" value="P:proteolysis"/>
    <property type="evidence" value="ECO:0007669"/>
    <property type="project" value="UniProtKB-KW"/>
</dbReference>
<dbReference type="PANTHER" id="PTHR30624:SF4">
    <property type="entry name" value="METALLOPROTEASE TLDD"/>
    <property type="match status" value="1"/>
</dbReference>
<dbReference type="Pfam" id="PF01523">
    <property type="entry name" value="PmbA_TldD_1st"/>
    <property type="match status" value="1"/>
</dbReference>
<keyword evidence="3" id="KW-0482">Metalloprotease</keyword>
<evidence type="ECO:0000256" key="2">
    <source>
        <dbReference type="ARBA" id="ARBA00022801"/>
    </source>
</evidence>
<dbReference type="InterPro" id="IPR036059">
    <property type="entry name" value="TldD/PmbA_sf"/>
</dbReference>
<organism evidence="5">
    <name type="scientific">marine sediment metagenome</name>
    <dbReference type="NCBI Taxonomy" id="412755"/>
    <lineage>
        <taxon>unclassified sequences</taxon>
        <taxon>metagenomes</taxon>
        <taxon>ecological metagenomes</taxon>
    </lineage>
</organism>
<dbReference type="GO" id="GO:0005829">
    <property type="term" value="C:cytosol"/>
    <property type="evidence" value="ECO:0007669"/>
    <property type="project" value="TreeGrafter"/>
</dbReference>
<dbReference type="InterPro" id="IPR051463">
    <property type="entry name" value="Peptidase_U62_metallo"/>
</dbReference>
<name>X1IMX4_9ZZZZ</name>
<accession>X1IMX4</accession>
<keyword evidence="1" id="KW-0645">Protease</keyword>
<comment type="caution">
    <text evidence="5">The sequence shown here is derived from an EMBL/GenBank/DDBJ whole genome shotgun (WGS) entry which is preliminary data.</text>
</comment>
<dbReference type="Gene3D" id="3.30.2290.10">
    <property type="entry name" value="PmbA/TldD superfamily"/>
    <property type="match status" value="1"/>
</dbReference>
<sequence length="130" mass="14455">MKNPPSLAFEDHFNISLGDLQKILDISLSRGGDFSEIYLEYKIYNFINMEEDIIKETAESISLGLGIRVLSGEKTGYGYTNDLSFTKIKKAALTAASIASSRTLREASPLSPVQFHHNFYPVLGSPHKDL</sequence>
<dbReference type="InterPro" id="IPR002510">
    <property type="entry name" value="Metalloprtase-TldD/E_N"/>
</dbReference>
<dbReference type="InterPro" id="IPR035068">
    <property type="entry name" value="TldD/PmbA_N"/>
</dbReference>
<evidence type="ECO:0000313" key="5">
    <source>
        <dbReference type="EMBL" id="GAH70590.1"/>
    </source>
</evidence>
<evidence type="ECO:0000256" key="1">
    <source>
        <dbReference type="ARBA" id="ARBA00022670"/>
    </source>
</evidence>
<gene>
    <name evidence="5" type="ORF">S03H2_43465</name>
</gene>
<feature type="non-terminal residue" evidence="5">
    <location>
        <position position="130"/>
    </location>
</feature>
<dbReference type="SUPFAM" id="SSF111283">
    <property type="entry name" value="Putative modulator of DNA gyrase, PmbA/TldD"/>
    <property type="match status" value="1"/>
</dbReference>
<feature type="domain" description="Metalloprotease TldD/E N-terminal" evidence="4">
    <location>
        <begin position="36"/>
        <end position="99"/>
    </location>
</feature>
<dbReference type="PANTHER" id="PTHR30624">
    <property type="entry name" value="UNCHARACTERIZED PROTEIN TLDD AND PMBA"/>
    <property type="match status" value="1"/>
</dbReference>
<reference evidence="5" key="1">
    <citation type="journal article" date="2014" name="Front. Microbiol.">
        <title>High frequency of phylogenetically diverse reductive dehalogenase-homologous genes in deep subseafloor sedimentary metagenomes.</title>
        <authorList>
            <person name="Kawai M."/>
            <person name="Futagami T."/>
            <person name="Toyoda A."/>
            <person name="Takaki Y."/>
            <person name="Nishi S."/>
            <person name="Hori S."/>
            <person name="Arai W."/>
            <person name="Tsubouchi T."/>
            <person name="Morono Y."/>
            <person name="Uchiyama I."/>
            <person name="Ito T."/>
            <person name="Fujiyama A."/>
            <person name="Inagaki F."/>
            <person name="Takami H."/>
        </authorList>
    </citation>
    <scope>NUCLEOTIDE SEQUENCE</scope>
    <source>
        <strain evidence="5">Expedition CK06-06</strain>
    </source>
</reference>
<proteinExistence type="predicted"/>